<dbReference type="GO" id="GO:0003677">
    <property type="term" value="F:DNA binding"/>
    <property type="evidence" value="ECO:0007669"/>
    <property type="project" value="UniProtKB-KW"/>
</dbReference>
<dbReference type="InterPro" id="IPR000835">
    <property type="entry name" value="HTH_MarR-typ"/>
</dbReference>
<keyword evidence="6" id="KW-1185">Reference proteome</keyword>
<dbReference type="PRINTS" id="PR00598">
    <property type="entry name" value="HTHMARR"/>
</dbReference>
<dbReference type="OrthoDB" id="2328394at2"/>
<dbReference type="RefSeq" id="WP_110521654.1">
    <property type="nucleotide sequence ID" value="NZ_PDOF01000004.1"/>
</dbReference>
<dbReference type="InterPro" id="IPR036390">
    <property type="entry name" value="WH_DNA-bd_sf"/>
</dbReference>
<proteinExistence type="predicted"/>
<keyword evidence="1" id="KW-0805">Transcription regulation</keyword>
<reference evidence="5 6" key="1">
    <citation type="submission" date="2017-10" db="EMBL/GenBank/DDBJ databases">
        <title>Bacillus sp. nov., a halophilic bacterium isolated from a Yangshapao Lake.</title>
        <authorList>
            <person name="Wang H."/>
        </authorList>
    </citation>
    <scope>NUCLEOTIDE SEQUENCE [LARGE SCALE GENOMIC DNA]</scope>
    <source>
        <strain evidence="5 6">YSP-3</strain>
    </source>
</reference>
<dbReference type="InterPro" id="IPR036388">
    <property type="entry name" value="WH-like_DNA-bd_sf"/>
</dbReference>
<dbReference type="Gene3D" id="1.10.10.10">
    <property type="entry name" value="Winged helix-like DNA-binding domain superfamily/Winged helix DNA-binding domain"/>
    <property type="match status" value="1"/>
</dbReference>
<dbReference type="PANTHER" id="PTHR42756">
    <property type="entry name" value="TRANSCRIPTIONAL REGULATOR, MARR"/>
    <property type="match status" value="1"/>
</dbReference>
<gene>
    <name evidence="5" type="ORF">CR205_18530</name>
</gene>
<accession>A0A2W0HPM7</accession>
<keyword evidence="2" id="KW-0238">DNA-binding</keyword>
<dbReference type="GO" id="GO:0003700">
    <property type="term" value="F:DNA-binding transcription factor activity"/>
    <property type="evidence" value="ECO:0007669"/>
    <property type="project" value="InterPro"/>
</dbReference>
<evidence type="ECO:0000256" key="3">
    <source>
        <dbReference type="ARBA" id="ARBA00023163"/>
    </source>
</evidence>
<comment type="caution">
    <text evidence="5">The sequence shown here is derived from an EMBL/GenBank/DDBJ whole genome shotgun (WGS) entry which is preliminary data.</text>
</comment>
<evidence type="ECO:0000313" key="6">
    <source>
        <dbReference type="Proteomes" id="UP000248066"/>
    </source>
</evidence>
<name>A0A2W0HPM7_9BACI</name>
<evidence type="ECO:0000256" key="1">
    <source>
        <dbReference type="ARBA" id="ARBA00023015"/>
    </source>
</evidence>
<feature type="domain" description="HTH marR-type" evidence="4">
    <location>
        <begin position="1"/>
        <end position="138"/>
    </location>
</feature>
<dbReference type="Proteomes" id="UP000248066">
    <property type="component" value="Unassembled WGS sequence"/>
</dbReference>
<keyword evidence="3" id="KW-0804">Transcription</keyword>
<dbReference type="PROSITE" id="PS50995">
    <property type="entry name" value="HTH_MARR_2"/>
    <property type="match status" value="1"/>
</dbReference>
<sequence>MTSRLEQMAGHQISMVGHLLKNKYNRNLSELGLTSAQASVLYVLFHEGDQKQSELQRWLHVKGSTMNGIIESMLKHELIEKESSKEDRRTKIVTITDKGKLLEEKFMKKLETLEQKLTEGFSSEEKQIMISWMKRMQKNLNEEGGETDGSERTE</sequence>
<evidence type="ECO:0000256" key="2">
    <source>
        <dbReference type="ARBA" id="ARBA00023125"/>
    </source>
</evidence>
<organism evidence="5 6">
    <name type="scientific">Alteribacter lacisalsi</name>
    <dbReference type="NCBI Taxonomy" id="2045244"/>
    <lineage>
        <taxon>Bacteria</taxon>
        <taxon>Bacillati</taxon>
        <taxon>Bacillota</taxon>
        <taxon>Bacilli</taxon>
        <taxon>Bacillales</taxon>
        <taxon>Bacillaceae</taxon>
        <taxon>Alteribacter</taxon>
    </lineage>
</organism>
<evidence type="ECO:0000313" key="5">
    <source>
        <dbReference type="EMBL" id="PYZ95528.1"/>
    </source>
</evidence>
<dbReference type="Pfam" id="PF01047">
    <property type="entry name" value="MarR"/>
    <property type="match status" value="1"/>
</dbReference>
<dbReference type="AlphaFoldDB" id="A0A2W0HPM7"/>
<evidence type="ECO:0000259" key="4">
    <source>
        <dbReference type="PROSITE" id="PS50995"/>
    </source>
</evidence>
<dbReference type="EMBL" id="PDOF01000004">
    <property type="protein sequence ID" value="PYZ95528.1"/>
    <property type="molecule type" value="Genomic_DNA"/>
</dbReference>
<dbReference type="PROSITE" id="PS01117">
    <property type="entry name" value="HTH_MARR_1"/>
    <property type="match status" value="1"/>
</dbReference>
<dbReference type="InterPro" id="IPR023187">
    <property type="entry name" value="Tscrpt_reg_MarR-type_CS"/>
</dbReference>
<dbReference type="SUPFAM" id="SSF46785">
    <property type="entry name" value="Winged helix' DNA-binding domain"/>
    <property type="match status" value="1"/>
</dbReference>
<protein>
    <submittedName>
        <fullName evidence="5">MarR family transcriptional regulator</fullName>
    </submittedName>
</protein>
<dbReference type="SMART" id="SM00347">
    <property type="entry name" value="HTH_MARR"/>
    <property type="match status" value="1"/>
</dbReference>
<dbReference type="PANTHER" id="PTHR42756:SF1">
    <property type="entry name" value="TRANSCRIPTIONAL REPRESSOR OF EMRAB OPERON"/>
    <property type="match status" value="1"/>
</dbReference>